<protein>
    <submittedName>
        <fullName evidence="1">Glycosyltransferase family 1 protein</fullName>
    </submittedName>
</protein>
<dbReference type="GO" id="GO:0016757">
    <property type="term" value="F:glycosyltransferase activity"/>
    <property type="evidence" value="ECO:0007669"/>
    <property type="project" value="TreeGrafter"/>
</dbReference>
<dbReference type="EMBL" id="QSAF01000013">
    <property type="protein sequence ID" value="RGW33225.1"/>
    <property type="molecule type" value="Genomic_DNA"/>
</dbReference>
<dbReference type="InterPro" id="IPR050194">
    <property type="entry name" value="Glycosyltransferase_grp1"/>
</dbReference>
<comment type="caution">
    <text evidence="1">The sequence shown here is derived from an EMBL/GenBank/DDBJ whole genome shotgun (WGS) entry which is preliminary data.</text>
</comment>
<dbReference type="Proteomes" id="UP000284604">
    <property type="component" value="Unassembled WGS sequence"/>
</dbReference>
<evidence type="ECO:0000313" key="2">
    <source>
        <dbReference type="EMBL" id="RHM18027.1"/>
    </source>
</evidence>
<dbReference type="SUPFAM" id="SSF53756">
    <property type="entry name" value="UDP-Glycosyltransferase/glycogen phosphorylase"/>
    <property type="match status" value="1"/>
</dbReference>
<accession>A0A413B5U1</accession>
<keyword evidence="1" id="KW-0808">Transferase</keyword>
<dbReference type="PANTHER" id="PTHR45947:SF3">
    <property type="entry name" value="SULFOQUINOVOSYL TRANSFERASE SQD2"/>
    <property type="match status" value="1"/>
</dbReference>
<reference evidence="3 4" key="1">
    <citation type="submission" date="2018-08" db="EMBL/GenBank/DDBJ databases">
        <title>A genome reference for cultivated species of the human gut microbiota.</title>
        <authorList>
            <person name="Zou Y."/>
            <person name="Xue W."/>
            <person name="Luo G."/>
        </authorList>
    </citation>
    <scope>NUCLEOTIDE SEQUENCE [LARGE SCALE GENOMIC DNA]</scope>
    <source>
        <strain evidence="1 4">AF12-7</strain>
        <strain evidence="2 3">AF35-20</strain>
    </source>
</reference>
<dbReference type="Gene3D" id="3.40.50.2000">
    <property type="entry name" value="Glycogen Phosphorylase B"/>
    <property type="match status" value="2"/>
</dbReference>
<organism evidence="1 4">
    <name type="scientific">Bacteroides stercoris</name>
    <dbReference type="NCBI Taxonomy" id="46506"/>
    <lineage>
        <taxon>Bacteria</taxon>
        <taxon>Pseudomonadati</taxon>
        <taxon>Bacteroidota</taxon>
        <taxon>Bacteroidia</taxon>
        <taxon>Bacteroidales</taxon>
        <taxon>Bacteroidaceae</taxon>
        <taxon>Bacteroides</taxon>
    </lineage>
</organism>
<sequence>MRVLWLATCESFYDYVVSNSNFSTDSEGGWYTGLHQAIQLYDTEHTIELGIAFTCNKNIPDKTIINHCTYYPLRPKKESRLQRLIYLWGGYKKNKTPWRVRITQIIKDFKPDVIHFFGIESQMAYYLLDLKTPCIINILGILGPCYNAFFPINMNNYSVLIHNHSFKELILNNQIRFAYKTMGIRTIHEKKLLSHCKNLAGRTEWDRQIVNIFAPQAHYYVINEILRPIFYRSQKWKYQQRTQIEIVSTISENTYKGLDLILKTASLMTQLNIPFHWRIMGISPRNKFIHFFEKHYNITTQDNGIELLGKVKSKQLVQILLDADLFVHPSYIDNSPNSVCEAQYLGIPVIACYVGGIPTLIEHGKSGWLVPTNAPYEIAYLVKNYHRLPVESISTYEIKIAEQRHNPQKIYQEALVCYQSILNNQNK</sequence>
<dbReference type="EMBL" id="QRPN01000009">
    <property type="protein sequence ID" value="RHM18027.1"/>
    <property type="molecule type" value="Genomic_DNA"/>
</dbReference>
<evidence type="ECO:0000313" key="3">
    <source>
        <dbReference type="Proteomes" id="UP000284604"/>
    </source>
</evidence>
<dbReference type="RefSeq" id="WP_117858466.1">
    <property type="nucleotide sequence ID" value="NZ_JAHOJC010000028.1"/>
</dbReference>
<proteinExistence type="predicted"/>
<dbReference type="CDD" id="cd03801">
    <property type="entry name" value="GT4_PimA-like"/>
    <property type="match status" value="1"/>
</dbReference>
<name>A0A413B5U1_BACSE</name>
<dbReference type="Proteomes" id="UP000285150">
    <property type="component" value="Unassembled WGS sequence"/>
</dbReference>
<gene>
    <name evidence="1" type="ORF">DWV77_11810</name>
    <name evidence="2" type="ORF">DWZ78_10485</name>
</gene>
<evidence type="ECO:0000313" key="1">
    <source>
        <dbReference type="EMBL" id="RGW33225.1"/>
    </source>
</evidence>
<dbReference type="PANTHER" id="PTHR45947">
    <property type="entry name" value="SULFOQUINOVOSYL TRANSFERASE SQD2"/>
    <property type="match status" value="1"/>
</dbReference>
<evidence type="ECO:0000313" key="4">
    <source>
        <dbReference type="Proteomes" id="UP000285150"/>
    </source>
</evidence>
<dbReference type="Pfam" id="PF13692">
    <property type="entry name" value="Glyco_trans_1_4"/>
    <property type="match status" value="1"/>
</dbReference>
<dbReference type="AlphaFoldDB" id="A0A413B5U1"/>